<dbReference type="Proteomes" id="UP000720344">
    <property type="component" value="Unassembled WGS sequence"/>
</dbReference>
<reference evidence="3" key="1">
    <citation type="submission" date="2020-03" db="EMBL/GenBank/DDBJ databases">
        <title>Whole-genome sequence of the purple nonsulfur bacterium Rhodocyclus tenuis DSM112.</title>
        <authorList>
            <person name="Kyndt J.A."/>
            <person name="Meyer T.E."/>
        </authorList>
    </citation>
    <scope>NUCLEOTIDE SEQUENCE [LARGE SCALE GENOMIC DNA]</scope>
    <source>
        <strain evidence="3">DSM 112</strain>
    </source>
</reference>
<dbReference type="Pfam" id="PF18155">
    <property type="entry name" value="pPIWI_RE_Z"/>
    <property type="match status" value="1"/>
</dbReference>
<feature type="domain" description="pPIWI-RE three-gene island" evidence="1">
    <location>
        <begin position="36"/>
        <end position="172"/>
    </location>
</feature>
<dbReference type="InterPro" id="IPR055254">
    <property type="entry name" value="pPIWI_RE_Z"/>
</dbReference>
<dbReference type="Gene3D" id="3.40.50.300">
    <property type="entry name" value="P-loop containing nucleotide triphosphate hydrolases"/>
    <property type="match status" value="1"/>
</dbReference>
<evidence type="ECO:0000313" key="3">
    <source>
        <dbReference type="Proteomes" id="UP000720344"/>
    </source>
</evidence>
<sequence>MRDISGFVDRYRDLALLGANNLNKYDRRDIALADLCLHFLFIHAPSETVHVIPSLLQGHLVAALPAAMADALFALRQYAGNLCSRLAWRKALSSHADVRNRTAYIVSGEDKIQPREAVAPDLVGLLDGTLKNRPPYAHRELRFAESGHARVELRQGQEVRTFNIPHLSVPLPDRGSLPKRAVNPPISIKWERLLSVAQEVDARETAASFPKWMPRLNLHSRLSKIRIESLSTEFFQNGTITLDGTQHIVGMLSSGKSTFLQALLFALASPDYGKKVLVLSPDTASASQLVARLHAHSYSQATVISSARNRDEHLSMAHWNAQGYPSDAMLEATAAMTRSLGVACPLEGFQPPPQFSDDPASQTVLRLSDKPCHRLKQQGKSRTDVERSCPLIGACPLHEQQSMLGTANVIAMTPQALLHMTVDKAFVAEEMSFPELFQYIADVVLIDEADSVQATFDAECTQEKDLLSPNDSAFMISNMRTVAKSISDKTGQQYLAASNVRWHRELNKLQDSISAIYHLLLKRGEKLHWFTDRKTFTAASILADLIPSAESGGENRESSVLERTKALEQIAIIAGMLYGKAAASNDEDTSVDSPGSSLSAEMRTVYEFLDKLLPAIIDAVIEDTPDGVIHQIAEAIDSGPLNAFAYRGPVAGKRRREDSPFGRPASPDDSMSRAYAIALALLTNICLSSFAYLVRNQAAVEDDFGLSDEDAFREARRLLRHYGSLIPRPLFGTVFGLMFSPASESAQGGTLKLVNHLGVGRYLLTQFHRLLASEGQAGPHVLLMSGTSWAGGRSATASPAFDVQQPVSAILTQPDGELAALSHSRYEFVSLAPGPILVSGAAPEERRENLRRVANLLGRSSATGTRLTNTWHDLETIWPQERERMAHRRRALLVTNNYGDAKIVANELARVAGQSHSVYCLVSDQLARAGELERDATRSAEEFHRHVVPLPRSRVEDFGQSPPGSVLVAPLKPISRGHNIVTEAGYAAISAIYFLHRPHPRPDDHSSVVGMINRLAMNVLQEDGEIPATGMSLDAVAKRFVSLAHRALNEGFAMRVAYSVMSNEARAQYSWDLVTSLWQTIGRGIRGGVPIYVGFIDKKFAPGVFDNPPKQDTANSSCLKQCQETLQAAMRDGADEVVAERLYRPFLEALDRLFGGKQGEEE</sequence>
<dbReference type="RefSeq" id="WP_167682728.1">
    <property type="nucleotide sequence ID" value="NZ_JAATWB010000013.1"/>
</dbReference>
<dbReference type="SUPFAM" id="SSF52540">
    <property type="entry name" value="P-loop containing nucleoside triphosphate hydrolases"/>
    <property type="match status" value="1"/>
</dbReference>
<gene>
    <name evidence="2" type="ORF">HCX48_13095</name>
</gene>
<evidence type="ECO:0000313" key="2">
    <source>
        <dbReference type="EMBL" id="NJA90150.1"/>
    </source>
</evidence>
<comment type="caution">
    <text evidence="2">The sequence shown here is derived from an EMBL/GenBank/DDBJ whole genome shotgun (WGS) entry which is preliminary data.</text>
</comment>
<dbReference type="EMBL" id="JAATWB010000013">
    <property type="protein sequence ID" value="NJA90150.1"/>
    <property type="molecule type" value="Genomic_DNA"/>
</dbReference>
<name>A0ABX0WNM2_9RHOO</name>
<protein>
    <recommendedName>
        <fullName evidence="1">pPIWI-RE three-gene island domain-containing protein</fullName>
    </recommendedName>
</protein>
<accession>A0ABX0WNM2</accession>
<proteinExistence type="predicted"/>
<dbReference type="InterPro" id="IPR027417">
    <property type="entry name" value="P-loop_NTPase"/>
</dbReference>
<evidence type="ECO:0000259" key="1">
    <source>
        <dbReference type="Pfam" id="PF18155"/>
    </source>
</evidence>
<keyword evidence="3" id="KW-1185">Reference proteome</keyword>
<organism evidence="2 3">
    <name type="scientific">Rhodocyclus gracilis</name>
    <dbReference type="NCBI Taxonomy" id="2929842"/>
    <lineage>
        <taxon>Bacteria</taxon>
        <taxon>Pseudomonadati</taxon>
        <taxon>Pseudomonadota</taxon>
        <taxon>Betaproteobacteria</taxon>
        <taxon>Rhodocyclales</taxon>
        <taxon>Rhodocyclaceae</taxon>
        <taxon>Rhodocyclus</taxon>
    </lineage>
</organism>